<dbReference type="GeneID" id="36101961"/>
<accession>A0A2L1CAA6</accession>
<sequence>MNEKLHLSLIEPLDVLAVRYYFHQIQNIDYVDVEKLGKVSKMPKKCSRTLKLSQEEQKIIEKTGKITNHLVNYVILIERENQRA</sequence>
<dbReference type="Proteomes" id="UP000239462">
    <property type="component" value="Chromosome"/>
</dbReference>
<dbReference type="Gene3D" id="3.30.70.3260">
    <property type="entry name" value="Uncharacterised protein PF10802, DUF2540"/>
    <property type="match status" value="1"/>
</dbReference>
<evidence type="ECO:0000313" key="4">
    <source>
        <dbReference type="Proteomes" id="UP000239462"/>
    </source>
</evidence>
<dbReference type="RefSeq" id="WP_183547414.1">
    <property type="nucleotide sequence ID" value="NZ_CP026606.1"/>
</dbReference>
<dbReference type="EMBL" id="JACHED010000004">
    <property type="protein sequence ID" value="MBB6497557.1"/>
    <property type="molecule type" value="Genomic_DNA"/>
</dbReference>
<evidence type="ECO:0000313" key="2">
    <source>
        <dbReference type="EMBL" id="MBB6068174.1"/>
    </source>
</evidence>
<reference evidence="4" key="1">
    <citation type="journal article" date="2018" name="Genome Announc.">
        <title>Complete Genome Sequence of the Methanococcus maripaludis Type Strain JJ (DSM 2067), a Model for Selenoprotein Synthesis in Archaea.</title>
        <authorList>
            <person name="Poehlein A."/>
            <person name="Heym D."/>
            <person name="Quitzke V."/>
            <person name="Fersch J."/>
            <person name="Daniel R."/>
            <person name="Rother M."/>
        </authorList>
    </citation>
    <scope>NUCLEOTIDE SEQUENCE [LARGE SCALE GENOMIC DNA]</scope>
    <source>
        <strain evidence="4">DSM 2067</strain>
    </source>
</reference>
<evidence type="ECO:0000313" key="5">
    <source>
        <dbReference type="Proteomes" id="UP000584706"/>
    </source>
</evidence>
<dbReference type="InterPro" id="IPR024254">
    <property type="entry name" value="MJ0366-like"/>
</dbReference>
<gene>
    <name evidence="3" type="ORF">HNP96_001605</name>
    <name evidence="2" type="ORF">HNP97_001687</name>
    <name evidence="1" type="ORF">MMJJ_08750</name>
</gene>
<evidence type="ECO:0000313" key="6">
    <source>
        <dbReference type="Proteomes" id="UP000590564"/>
    </source>
</evidence>
<dbReference type="KEGG" id="mmad:MMJJ_08750"/>
<dbReference type="AlphaFoldDB" id="A0A2L1CAA6"/>
<dbReference type="EMBL" id="JACHIQ010000003">
    <property type="protein sequence ID" value="MBB6068174.1"/>
    <property type="molecule type" value="Genomic_DNA"/>
</dbReference>
<dbReference type="Proteomes" id="UP000590564">
    <property type="component" value="Unassembled WGS sequence"/>
</dbReference>
<dbReference type="SUPFAM" id="SSF47598">
    <property type="entry name" value="Ribbon-helix-helix"/>
    <property type="match status" value="1"/>
</dbReference>
<dbReference type="EMBL" id="CP026606">
    <property type="protein sequence ID" value="AVB76285.1"/>
    <property type="molecule type" value="Genomic_DNA"/>
</dbReference>
<evidence type="ECO:0000313" key="1">
    <source>
        <dbReference type="EMBL" id="AVB76285.1"/>
    </source>
</evidence>
<proteinExistence type="predicted"/>
<dbReference type="InterPro" id="IPR010985">
    <property type="entry name" value="Ribbon_hlx_hlx"/>
</dbReference>
<name>A0A2L1CAA6_METMI</name>
<protein>
    <submittedName>
        <fullName evidence="2">Phage anti-repressor protein</fullName>
    </submittedName>
</protein>
<dbReference type="Pfam" id="PF10802">
    <property type="entry name" value="DUF2540"/>
    <property type="match status" value="1"/>
</dbReference>
<dbReference type="GO" id="GO:0006355">
    <property type="term" value="P:regulation of DNA-templated transcription"/>
    <property type="evidence" value="ECO:0007669"/>
    <property type="project" value="InterPro"/>
</dbReference>
<organism evidence="1 4">
    <name type="scientific">Methanococcus maripaludis</name>
    <name type="common">Methanococcus deltae</name>
    <dbReference type="NCBI Taxonomy" id="39152"/>
    <lineage>
        <taxon>Archaea</taxon>
        <taxon>Methanobacteriati</taxon>
        <taxon>Methanobacteriota</taxon>
        <taxon>Methanomada group</taxon>
        <taxon>Methanococci</taxon>
        <taxon>Methanococcales</taxon>
        <taxon>Methanococcaceae</taxon>
        <taxon>Methanococcus</taxon>
    </lineage>
</organism>
<evidence type="ECO:0000313" key="3">
    <source>
        <dbReference type="EMBL" id="MBB6497557.1"/>
    </source>
</evidence>
<dbReference type="Proteomes" id="UP000584706">
    <property type="component" value="Unassembled WGS sequence"/>
</dbReference>
<reference evidence="5 6" key="3">
    <citation type="submission" date="2020-08" db="EMBL/GenBank/DDBJ databases">
        <title>Genomic Encyclopedia of Type Strains, Phase IV (KMG-V): Genome sequencing to study the core and pangenomes of soil and plant-associated prokaryotes.</title>
        <authorList>
            <person name="Whitman W."/>
        </authorList>
    </citation>
    <scope>NUCLEOTIDE SEQUENCE [LARGE SCALE GENOMIC DNA]</scope>
    <source>
        <strain evidence="3 6">D1</strain>
        <strain evidence="2 5">DSM 7078</strain>
    </source>
</reference>
<reference evidence="1" key="2">
    <citation type="submission" date="2018-02" db="EMBL/GenBank/DDBJ databases">
        <title>Complete genome sequence of the Methanococcus maripaludis type strain JJ (DSM 2067), a model for selenoprotein synthesis in Archaea.</title>
        <authorList>
            <person name="Poehlein A."/>
            <person name="Heym D."/>
            <person name="Quitzke V."/>
            <person name="Fersch J."/>
            <person name="Daniel R."/>
            <person name="Rother M."/>
        </authorList>
    </citation>
    <scope>NUCLEOTIDE SEQUENCE [LARGE SCALE GENOMIC DNA]</scope>
    <source>
        <strain evidence="1">DSM 2067</strain>
    </source>
</reference>